<reference evidence="3" key="1">
    <citation type="journal article" date="2019" name="Int. J. Syst. Evol. Microbiol.">
        <title>The Global Catalogue of Microorganisms (GCM) 10K type strain sequencing project: providing services to taxonomists for standard genome sequencing and annotation.</title>
        <authorList>
            <consortium name="The Broad Institute Genomics Platform"/>
            <consortium name="The Broad Institute Genome Sequencing Center for Infectious Disease"/>
            <person name="Wu L."/>
            <person name="Ma J."/>
        </authorList>
    </citation>
    <scope>NUCLEOTIDE SEQUENCE [LARGE SCALE GENOMIC DNA]</scope>
    <source>
        <strain evidence="3">CGMCC 4.7349</strain>
    </source>
</reference>
<dbReference type="Pfam" id="PF17765">
    <property type="entry name" value="MLTR_LBD"/>
    <property type="match status" value="1"/>
</dbReference>
<keyword evidence="3" id="KW-1185">Reference proteome</keyword>
<dbReference type="RefSeq" id="WP_164326947.1">
    <property type="nucleotide sequence ID" value="NZ_BMNG01000004.1"/>
</dbReference>
<dbReference type="Proteomes" id="UP000656881">
    <property type="component" value="Unassembled WGS sequence"/>
</dbReference>
<dbReference type="PANTHER" id="PTHR35010">
    <property type="entry name" value="BLL4672 PROTEIN-RELATED"/>
    <property type="match status" value="1"/>
</dbReference>
<dbReference type="InterPro" id="IPR041413">
    <property type="entry name" value="MLTR_LBD"/>
</dbReference>
<name>A0ABQ2LRB3_9ACTN</name>
<dbReference type="Gene3D" id="1.10.260.40">
    <property type="entry name" value="lambda repressor-like DNA-binding domains"/>
    <property type="match status" value="1"/>
</dbReference>
<dbReference type="PANTHER" id="PTHR35010:SF2">
    <property type="entry name" value="BLL4672 PROTEIN"/>
    <property type="match status" value="1"/>
</dbReference>
<dbReference type="SUPFAM" id="SSF47413">
    <property type="entry name" value="lambda repressor-like DNA-binding domains"/>
    <property type="match status" value="1"/>
</dbReference>
<feature type="domain" description="HTH cro/C1-type" evidence="1">
    <location>
        <begin position="15"/>
        <end position="87"/>
    </location>
</feature>
<protein>
    <submittedName>
        <fullName evidence="2">Transcriptional regulator</fullName>
    </submittedName>
</protein>
<evidence type="ECO:0000259" key="1">
    <source>
        <dbReference type="SMART" id="SM00530"/>
    </source>
</evidence>
<sequence length="285" mass="31540">MNSALSPRRTELAAFLRSRRDRLTPAAAGIAPGLRRRTPGLRREEVAHLAGVSITWYTWLEQGRPINVGPQILDAIATTLRLDAAERAHLYRLAEVPIPAVATTADTITPTLQAILDAITGFPAAAINTRWDLLGWNTAAAALWPRLTAPESSRNVLWEMFTTPECCRQFVNRDVGLPHMVASFRADFAHHLDDPAWTDLIRALATTSPEFTHLWATHDVGAPPSQTMTYHHAAVGELSLSLTRMELPAIAETIVTVWTPVDEDSRRRMDQLLAHPEAPSLDHTH</sequence>
<dbReference type="SMART" id="SM00530">
    <property type="entry name" value="HTH_XRE"/>
    <property type="match status" value="1"/>
</dbReference>
<dbReference type="InterPro" id="IPR001387">
    <property type="entry name" value="Cro/C1-type_HTH"/>
</dbReference>
<dbReference type="EMBL" id="BMNG01000004">
    <property type="protein sequence ID" value="GGO41651.1"/>
    <property type="molecule type" value="Genomic_DNA"/>
</dbReference>
<evidence type="ECO:0000313" key="3">
    <source>
        <dbReference type="Proteomes" id="UP000656881"/>
    </source>
</evidence>
<proteinExistence type="predicted"/>
<organism evidence="2 3">
    <name type="scientific">Streptomyces lasiicapitis</name>
    <dbReference type="NCBI Taxonomy" id="1923961"/>
    <lineage>
        <taxon>Bacteria</taxon>
        <taxon>Bacillati</taxon>
        <taxon>Actinomycetota</taxon>
        <taxon>Actinomycetes</taxon>
        <taxon>Kitasatosporales</taxon>
        <taxon>Streptomycetaceae</taxon>
        <taxon>Streptomyces</taxon>
    </lineage>
</organism>
<comment type="caution">
    <text evidence="2">The sequence shown here is derived from an EMBL/GenBank/DDBJ whole genome shotgun (WGS) entry which is preliminary data.</text>
</comment>
<dbReference type="Pfam" id="PF13560">
    <property type="entry name" value="HTH_31"/>
    <property type="match status" value="1"/>
</dbReference>
<evidence type="ECO:0000313" key="2">
    <source>
        <dbReference type="EMBL" id="GGO41651.1"/>
    </source>
</evidence>
<accession>A0ABQ2LRB3</accession>
<dbReference type="Gene3D" id="3.30.450.180">
    <property type="match status" value="1"/>
</dbReference>
<gene>
    <name evidence="2" type="ORF">GCM10012286_21760</name>
</gene>
<dbReference type="CDD" id="cd00093">
    <property type="entry name" value="HTH_XRE"/>
    <property type="match status" value="1"/>
</dbReference>
<dbReference type="InterPro" id="IPR010982">
    <property type="entry name" value="Lambda_DNA-bd_dom_sf"/>
</dbReference>